<dbReference type="SUPFAM" id="SSF53756">
    <property type="entry name" value="UDP-Glycosyltransferase/glycogen phosphorylase"/>
    <property type="match status" value="1"/>
</dbReference>
<proteinExistence type="predicted"/>
<dbReference type="AlphaFoldDB" id="A0A0F5YL07"/>
<dbReference type="PATRIC" id="fig|1637645.4.peg.5754"/>
<comment type="caution">
    <text evidence="3">The sequence shown here is derived from an EMBL/GenBank/DDBJ whole genome shotgun (WGS) entry which is preliminary data.</text>
</comment>
<dbReference type="InterPro" id="IPR028098">
    <property type="entry name" value="Glyco_trans_4-like_N"/>
</dbReference>
<evidence type="ECO:0000259" key="1">
    <source>
        <dbReference type="Pfam" id="PF00534"/>
    </source>
</evidence>
<protein>
    <recommendedName>
        <fullName evidence="5">Glycosyltransferase</fullName>
    </recommendedName>
</protein>
<dbReference type="Pfam" id="PF13439">
    <property type="entry name" value="Glyco_transf_4"/>
    <property type="match status" value="1"/>
</dbReference>
<feature type="domain" description="Glycosyltransferase subfamily 4-like N-terminal" evidence="2">
    <location>
        <begin position="15"/>
        <end position="181"/>
    </location>
</feature>
<dbReference type="EMBL" id="LATL02000293">
    <property type="protein sequence ID" value="KKD39579.1"/>
    <property type="molecule type" value="Genomic_DNA"/>
</dbReference>
<dbReference type="InterPro" id="IPR001296">
    <property type="entry name" value="Glyco_trans_1"/>
</dbReference>
<dbReference type="CDD" id="cd03801">
    <property type="entry name" value="GT4_PimA-like"/>
    <property type="match status" value="1"/>
</dbReference>
<dbReference type="Proteomes" id="UP000033607">
    <property type="component" value="Unassembled WGS sequence"/>
</dbReference>
<dbReference type="InterPro" id="IPR050194">
    <property type="entry name" value="Glycosyltransferase_grp1"/>
</dbReference>
<evidence type="ECO:0000259" key="2">
    <source>
        <dbReference type="Pfam" id="PF13439"/>
    </source>
</evidence>
<evidence type="ECO:0000313" key="3">
    <source>
        <dbReference type="EMBL" id="KKD39579.1"/>
    </source>
</evidence>
<accession>A0A0F5YL07</accession>
<evidence type="ECO:0000313" key="4">
    <source>
        <dbReference type="Proteomes" id="UP000033607"/>
    </source>
</evidence>
<dbReference type="Gene3D" id="3.40.50.2000">
    <property type="entry name" value="Glycogen Phosphorylase B"/>
    <property type="match status" value="2"/>
</dbReference>
<dbReference type="PANTHER" id="PTHR45947">
    <property type="entry name" value="SULFOQUINOVOSYL TRANSFERASE SQD2"/>
    <property type="match status" value="1"/>
</dbReference>
<dbReference type="Pfam" id="PF00534">
    <property type="entry name" value="Glycos_transf_1"/>
    <property type="match status" value="1"/>
</dbReference>
<gene>
    <name evidence="3" type="ORF">WN50_02620</name>
</gene>
<dbReference type="GO" id="GO:0016757">
    <property type="term" value="F:glycosyltransferase activity"/>
    <property type="evidence" value="ECO:0007669"/>
    <property type="project" value="InterPro"/>
</dbReference>
<name>A0A0F5YL07_9CYAN</name>
<organism evidence="3 4">
    <name type="scientific">Limnoraphis robusta CS-951</name>
    <dbReference type="NCBI Taxonomy" id="1637645"/>
    <lineage>
        <taxon>Bacteria</taxon>
        <taxon>Bacillati</taxon>
        <taxon>Cyanobacteriota</taxon>
        <taxon>Cyanophyceae</taxon>
        <taxon>Oscillatoriophycideae</taxon>
        <taxon>Oscillatoriales</taxon>
        <taxon>Sirenicapillariaceae</taxon>
        <taxon>Limnoraphis</taxon>
    </lineage>
</organism>
<feature type="domain" description="Glycosyl transferase family 1" evidence="1">
    <location>
        <begin position="193"/>
        <end position="385"/>
    </location>
</feature>
<evidence type="ECO:0008006" key="5">
    <source>
        <dbReference type="Google" id="ProtNLM"/>
    </source>
</evidence>
<reference evidence="3 4" key="1">
    <citation type="submission" date="2015-06" db="EMBL/GenBank/DDBJ databases">
        <title>Draft genome assembly of filamentous brackish cyanobacterium Limnoraphis robusta strain CS-951.</title>
        <authorList>
            <person name="Willis A."/>
            <person name="Parks M."/>
            <person name="Burford M.A."/>
        </authorList>
    </citation>
    <scope>NUCLEOTIDE SEQUENCE [LARGE SCALE GENOMIC DNA]</scope>
    <source>
        <strain evidence="3 4">CS-951</strain>
    </source>
</reference>
<sequence>MTSFPNPADSIGILTYELVKILAHQFNITVYAAGQQSRQMNIEGVDYQYIPISQDQSFLKYFEKLPFKNPKSPLFNHRFYYLGYGLRIAQNLRKQQFDIVHIHNCSQFVPIIRALNPQIKIVLHMHCEWLHQLDYKTTEQRLRQVDLVITPSDYITEAARQRFPQFSERIQTLANGVDLEKFVDSSLGYINPKSDAKSQAKQLLYVGRICPEKGSHILLEAFHKVLEKEPETQLTLVGPMGVIPYEYLVALSEDAKIKDLAVFHQGENWKVGLRNAFAKLNQIREDTVTLTGCLAPTKLPPYYQNADLFIFPSVCQEAFGMPVAEAMVAGVPVIVSDGGGLPELVENGKSGLVVERSNADALAEAILKLLTDETLRKSMGSSGHKRAVEQFSFEKIAEDLQQQYYQLCGQVEPQLNLTTLSPANPQAA</sequence>
<dbReference type="PANTHER" id="PTHR45947:SF3">
    <property type="entry name" value="SULFOQUINOVOSYL TRANSFERASE SQD2"/>
    <property type="match status" value="1"/>
</dbReference>